<evidence type="ECO:0000313" key="9">
    <source>
        <dbReference type="EMBL" id="TGA96457.1"/>
    </source>
</evidence>
<name>A0A4Z0GJI2_9BACL</name>
<dbReference type="SUPFAM" id="SSF103473">
    <property type="entry name" value="MFS general substrate transporter"/>
    <property type="match status" value="1"/>
</dbReference>
<dbReference type="EMBL" id="SRJD01000024">
    <property type="protein sequence ID" value="TGA96457.1"/>
    <property type="molecule type" value="Genomic_DNA"/>
</dbReference>
<evidence type="ECO:0000256" key="7">
    <source>
        <dbReference type="SAM" id="Phobius"/>
    </source>
</evidence>
<dbReference type="PANTHER" id="PTHR23521">
    <property type="entry name" value="TRANSPORTER MFS SUPERFAMILY"/>
    <property type="match status" value="1"/>
</dbReference>
<dbReference type="Proteomes" id="UP000298347">
    <property type="component" value="Unassembled WGS sequence"/>
</dbReference>
<keyword evidence="5 7" id="KW-1133">Transmembrane helix</keyword>
<feature type="transmembrane region" description="Helical" evidence="7">
    <location>
        <begin position="247"/>
        <end position="267"/>
    </location>
</feature>
<feature type="transmembrane region" description="Helical" evidence="7">
    <location>
        <begin position="274"/>
        <end position="292"/>
    </location>
</feature>
<dbReference type="GO" id="GO:0005886">
    <property type="term" value="C:plasma membrane"/>
    <property type="evidence" value="ECO:0007669"/>
    <property type="project" value="UniProtKB-SubCell"/>
</dbReference>
<evidence type="ECO:0000313" key="10">
    <source>
        <dbReference type="Proteomes" id="UP000298347"/>
    </source>
</evidence>
<feature type="transmembrane region" description="Helical" evidence="7">
    <location>
        <begin position="202"/>
        <end position="223"/>
    </location>
</feature>
<feature type="transmembrane region" description="Helical" evidence="7">
    <location>
        <begin position="364"/>
        <end position="382"/>
    </location>
</feature>
<feature type="transmembrane region" description="Helical" evidence="7">
    <location>
        <begin position="101"/>
        <end position="123"/>
    </location>
</feature>
<feature type="transmembrane region" description="Helical" evidence="7">
    <location>
        <begin position="44"/>
        <end position="64"/>
    </location>
</feature>
<dbReference type="Gene3D" id="1.20.1250.20">
    <property type="entry name" value="MFS general substrate transporter like domains"/>
    <property type="match status" value="2"/>
</dbReference>
<keyword evidence="6 7" id="KW-0472">Membrane</keyword>
<feature type="transmembrane region" description="Helical" evidence="7">
    <location>
        <begin position="298"/>
        <end position="318"/>
    </location>
</feature>
<dbReference type="InterPro" id="IPR020846">
    <property type="entry name" value="MFS_dom"/>
</dbReference>
<keyword evidence="3" id="KW-1003">Cell membrane</keyword>
<reference evidence="9 10" key="1">
    <citation type="journal article" date="2015" name="Int. J. Syst. Evol. Microbiol.">
        <title>Sporolactobacillus shoreae sp. nov. and Sporolactobacillus spathodeae sp. nov., two spore-forming lactic acid bacteria isolated from tree barks in Thailand.</title>
        <authorList>
            <person name="Thamacharoensuk T."/>
            <person name="Kitahara M."/>
            <person name="Ohkuma M."/>
            <person name="Thongchul N."/>
            <person name="Tanasupawat S."/>
        </authorList>
    </citation>
    <scope>NUCLEOTIDE SEQUENCE [LARGE SCALE GENOMIC DNA]</scope>
    <source>
        <strain evidence="9 10">BK92</strain>
    </source>
</reference>
<dbReference type="CDD" id="cd17477">
    <property type="entry name" value="MFS_YcaD_like"/>
    <property type="match status" value="1"/>
</dbReference>
<protein>
    <submittedName>
        <fullName evidence="9">MFS transporter</fullName>
    </submittedName>
</protein>
<feature type="transmembrane region" description="Helical" evidence="7">
    <location>
        <begin position="12"/>
        <end position="32"/>
    </location>
</feature>
<evidence type="ECO:0000256" key="5">
    <source>
        <dbReference type="ARBA" id="ARBA00022989"/>
    </source>
</evidence>
<dbReference type="GO" id="GO:0022857">
    <property type="term" value="F:transmembrane transporter activity"/>
    <property type="evidence" value="ECO:0007669"/>
    <property type="project" value="InterPro"/>
</dbReference>
<dbReference type="RefSeq" id="WP_135349686.1">
    <property type="nucleotide sequence ID" value="NZ_SRJD01000024.1"/>
</dbReference>
<keyword evidence="4 7" id="KW-0812">Transmembrane</keyword>
<dbReference type="AlphaFoldDB" id="A0A4Z0GJI2"/>
<comment type="subcellular location">
    <subcellularLocation>
        <location evidence="1">Cell membrane</location>
        <topology evidence="1">Multi-pass membrane protein</topology>
    </subcellularLocation>
</comment>
<dbReference type="PANTHER" id="PTHR23521:SF2">
    <property type="entry name" value="TRANSPORTER MFS SUPERFAMILY"/>
    <property type="match status" value="1"/>
</dbReference>
<keyword evidence="10" id="KW-1185">Reference proteome</keyword>
<feature type="transmembrane region" description="Helical" evidence="7">
    <location>
        <begin position="135"/>
        <end position="155"/>
    </location>
</feature>
<proteinExistence type="predicted"/>
<dbReference type="InterPro" id="IPR036259">
    <property type="entry name" value="MFS_trans_sf"/>
</dbReference>
<evidence type="ECO:0000259" key="8">
    <source>
        <dbReference type="PROSITE" id="PS50850"/>
    </source>
</evidence>
<evidence type="ECO:0000256" key="3">
    <source>
        <dbReference type="ARBA" id="ARBA00022475"/>
    </source>
</evidence>
<dbReference type="OrthoDB" id="478565at2"/>
<dbReference type="PROSITE" id="PS50850">
    <property type="entry name" value="MFS"/>
    <property type="match status" value="1"/>
</dbReference>
<comment type="caution">
    <text evidence="9">The sequence shown here is derived from an EMBL/GenBank/DDBJ whole genome shotgun (WGS) entry which is preliminary data.</text>
</comment>
<feature type="domain" description="Major facilitator superfamily (MFS) profile" evidence="8">
    <location>
        <begin position="1"/>
        <end position="388"/>
    </location>
</feature>
<evidence type="ECO:0000256" key="4">
    <source>
        <dbReference type="ARBA" id="ARBA00022692"/>
    </source>
</evidence>
<keyword evidence="2" id="KW-0813">Transport</keyword>
<accession>A0A4Z0GJI2</accession>
<feature type="transmembrane region" description="Helical" evidence="7">
    <location>
        <begin position="76"/>
        <end position="95"/>
    </location>
</feature>
<evidence type="ECO:0000256" key="2">
    <source>
        <dbReference type="ARBA" id="ARBA00022448"/>
    </source>
</evidence>
<dbReference type="InterPro" id="IPR047200">
    <property type="entry name" value="MFS_YcaD-like"/>
</dbReference>
<organism evidence="9 10">
    <name type="scientific">Sporolactobacillus shoreae</name>
    <dbReference type="NCBI Taxonomy" id="1465501"/>
    <lineage>
        <taxon>Bacteria</taxon>
        <taxon>Bacillati</taxon>
        <taxon>Bacillota</taxon>
        <taxon>Bacilli</taxon>
        <taxon>Bacillales</taxon>
        <taxon>Sporolactobacillaceae</taxon>
        <taxon>Sporolactobacillus</taxon>
    </lineage>
</organism>
<gene>
    <name evidence="9" type="ORF">E4665_15405</name>
</gene>
<evidence type="ECO:0000256" key="1">
    <source>
        <dbReference type="ARBA" id="ARBA00004651"/>
    </source>
</evidence>
<dbReference type="Pfam" id="PF07690">
    <property type="entry name" value="MFS_1"/>
    <property type="match status" value="1"/>
</dbReference>
<evidence type="ECO:0000256" key="6">
    <source>
        <dbReference type="ARBA" id="ARBA00023136"/>
    </source>
</evidence>
<sequence>MTSRFYDSFRLSLLIGSVFICGTAEGMLLPLIASLLEKEGVPVIINGAGTTALYLGMLLTLPFMEKPMQKLGYKTFLFTGLMMITVSLCLFPLWFNLGFWFLLRLVVGIGDSMLHFAAQTWITIGSPYKKRGRNIAIYGLSFGLGFAAGPLLVRLLVFGTAVPFITGALLCLIFLFPLLLLKNEYPEKNVQQEISLVNGFVRYGRATAAVWSGLVATFGYGFMEASLNNSFPVFALRSGFGLDDISSLLPVFIAGGLLTQLPIGMIGDRIGWKILLPLLSLSGAAAFAFSGVMSGSYYGLFITFMAAGMLIGSLYSLSMSYVSAILDRPLIPLGNILMSICYSIGAMAGPVVSNSLIVPVPKGGLFYSISAMLLIVSASSVIHQKIRTRKNRLSVKQNLGSAQ</sequence>
<feature type="transmembrane region" description="Helical" evidence="7">
    <location>
        <begin position="161"/>
        <end position="181"/>
    </location>
</feature>
<feature type="transmembrane region" description="Helical" evidence="7">
    <location>
        <begin position="330"/>
        <end position="352"/>
    </location>
</feature>
<dbReference type="InterPro" id="IPR011701">
    <property type="entry name" value="MFS"/>
</dbReference>